<sequence length="160" mass="18827">MSKKMTREDWDNLKYFSIAENWGNPLDMDKDFMLFLDDLRGYMELQFVVNYGTQGKHSTDSFHYKGRAVDGHFLDITPMACLDRLMERLDEHGHRDKVGIGFYPDWYNPGFHIDNRAMDGTKPATFWVRIEKPDYGISGGYHYREEAWEIIKQLKEGGMV</sequence>
<reference evidence="1" key="2">
    <citation type="submission" date="2021-01" db="EMBL/GenBank/DDBJ databases">
        <authorList>
            <person name="Hahn C.R."/>
            <person name="Youssef N.H."/>
            <person name="Elshahed M."/>
        </authorList>
    </citation>
    <scope>NUCLEOTIDE SEQUENCE</scope>
    <source>
        <strain evidence="1">Zod_Metabat.24</strain>
    </source>
</reference>
<protein>
    <recommendedName>
        <fullName evidence="3">Peptidase M15A C-terminal domain-containing protein</fullName>
    </recommendedName>
</protein>
<accession>A0A9D8KEN4</accession>
<organism evidence="1 2">
    <name type="scientific">Candidatus Zymogenus saltonus</name>
    <dbReference type="NCBI Taxonomy" id="2844893"/>
    <lineage>
        <taxon>Bacteria</taxon>
        <taxon>Deltaproteobacteria</taxon>
        <taxon>Candidatus Zymogenia</taxon>
        <taxon>Candidatus Zymogeniales</taxon>
        <taxon>Candidatus Zymogenaceae</taxon>
        <taxon>Candidatus Zymogenus</taxon>
    </lineage>
</organism>
<dbReference type="Proteomes" id="UP000809273">
    <property type="component" value="Unassembled WGS sequence"/>
</dbReference>
<dbReference type="EMBL" id="JAFGIX010000054">
    <property type="protein sequence ID" value="MBN1573730.1"/>
    <property type="molecule type" value="Genomic_DNA"/>
</dbReference>
<reference evidence="1" key="1">
    <citation type="journal article" date="2021" name="Environ. Microbiol.">
        <title>Genomic characterization of three novel Desulfobacterota classes expand the metabolic and phylogenetic diversity of the phylum.</title>
        <authorList>
            <person name="Murphy C.L."/>
            <person name="Biggerstaff J."/>
            <person name="Eichhorn A."/>
            <person name="Ewing E."/>
            <person name="Shahan R."/>
            <person name="Soriano D."/>
            <person name="Stewart S."/>
            <person name="VanMol K."/>
            <person name="Walker R."/>
            <person name="Walters P."/>
            <person name="Elshahed M.S."/>
            <person name="Youssef N.H."/>
        </authorList>
    </citation>
    <scope>NUCLEOTIDE SEQUENCE</scope>
    <source>
        <strain evidence="1">Zod_Metabat.24</strain>
    </source>
</reference>
<evidence type="ECO:0000313" key="1">
    <source>
        <dbReference type="EMBL" id="MBN1573730.1"/>
    </source>
</evidence>
<dbReference type="AlphaFoldDB" id="A0A9D8KEN4"/>
<dbReference type="InterPro" id="IPR009045">
    <property type="entry name" value="Zn_M74/Hedgehog-like"/>
</dbReference>
<evidence type="ECO:0008006" key="3">
    <source>
        <dbReference type="Google" id="ProtNLM"/>
    </source>
</evidence>
<name>A0A9D8KEN4_9DELT</name>
<gene>
    <name evidence="1" type="ORF">JW984_11095</name>
</gene>
<proteinExistence type="predicted"/>
<evidence type="ECO:0000313" key="2">
    <source>
        <dbReference type="Proteomes" id="UP000809273"/>
    </source>
</evidence>
<comment type="caution">
    <text evidence="1">The sequence shown here is derived from an EMBL/GenBank/DDBJ whole genome shotgun (WGS) entry which is preliminary data.</text>
</comment>
<dbReference type="SUPFAM" id="SSF55166">
    <property type="entry name" value="Hedgehog/DD-peptidase"/>
    <property type="match status" value="1"/>
</dbReference>